<proteinExistence type="predicted"/>
<name>I7LKX6_9CLOT</name>
<dbReference type="Proteomes" id="UP000007652">
    <property type="component" value="Unassembled WGS sequence"/>
</dbReference>
<dbReference type="OrthoDB" id="9847110at2"/>
<reference evidence="1 2" key="1">
    <citation type="journal article" date="2011" name="J. Bacteriol.">
        <title>Draft genome sequence of Caloramator australicus strain RC3T, a thermoanaerobe from the Great Artesian Basin of Australia.</title>
        <authorList>
            <person name="Ogg C.D."/>
            <person name="Patel B.K.C."/>
        </authorList>
    </citation>
    <scope>NUCLEOTIDE SEQUENCE [LARGE SCALE GENOMIC DNA]</scope>
    <source>
        <strain evidence="1 2">RC3</strain>
    </source>
</reference>
<comment type="caution">
    <text evidence="1">The sequence shown here is derived from an EMBL/GenBank/DDBJ whole genome shotgun (WGS) entry which is preliminary data.</text>
</comment>
<gene>
    <name evidence="1" type="ORF">CAAU_2707</name>
</gene>
<dbReference type="RefSeq" id="WP_008910029.1">
    <property type="nucleotide sequence ID" value="NZ_CAKP01000159.1"/>
</dbReference>
<dbReference type="STRING" id="857293.CAAU_2707"/>
<dbReference type="AlphaFoldDB" id="I7LKX6"/>
<organism evidence="1 2">
    <name type="scientific">Caloramator australicus RC3</name>
    <dbReference type="NCBI Taxonomy" id="857293"/>
    <lineage>
        <taxon>Bacteria</taxon>
        <taxon>Bacillati</taxon>
        <taxon>Bacillota</taxon>
        <taxon>Clostridia</taxon>
        <taxon>Eubacteriales</taxon>
        <taxon>Clostridiaceae</taxon>
        <taxon>Caloramator</taxon>
    </lineage>
</organism>
<evidence type="ECO:0000313" key="2">
    <source>
        <dbReference type="Proteomes" id="UP000007652"/>
    </source>
</evidence>
<evidence type="ECO:0000313" key="1">
    <source>
        <dbReference type="EMBL" id="CCJ34790.1"/>
    </source>
</evidence>
<protein>
    <submittedName>
        <fullName evidence="1">Uncharacterized protein</fullName>
    </submittedName>
</protein>
<dbReference type="EMBL" id="CAKP01000159">
    <property type="protein sequence ID" value="CCJ34790.1"/>
    <property type="molecule type" value="Genomic_DNA"/>
</dbReference>
<keyword evidence="2" id="KW-1185">Reference proteome</keyword>
<accession>I7LKX6</accession>
<sequence>MSKLQIVKENIIKEIENNPKYEIQSIKSIEHPLNKTLMSFNIIFSDSEKSIRYSLVGYENEIKEIGILLEASFFTGIEKDIEESKEIDNFNVEINNFKKGKEALVKLLYKGNPDKFDFYLALNTLIEEGINKLIY</sequence>